<dbReference type="AlphaFoldDB" id="A0A0F9NNT5"/>
<dbReference type="PANTHER" id="PTHR43798">
    <property type="entry name" value="MONOACYLGLYCEROL LIPASE"/>
    <property type="match status" value="1"/>
</dbReference>
<dbReference type="InterPro" id="IPR000073">
    <property type="entry name" value="AB_hydrolase_1"/>
</dbReference>
<dbReference type="InterPro" id="IPR050266">
    <property type="entry name" value="AB_hydrolase_sf"/>
</dbReference>
<dbReference type="PRINTS" id="PR00111">
    <property type="entry name" value="ABHYDROLASE"/>
</dbReference>
<dbReference type="InterPro" id="IPR029058">
    <property type="entry name" value="AB_hydrolase_fold"/>
</dbReference>
<feature type="domain" description="AB hydrolase-1" evidence="1">
    <location>
        <begin position="25"/>
        <end position="255"/>
    </location>
</feature>
<dbReference type="SUPFAM" id="SSF53474">
    <property type="entry name" value="alpha/beta-Hydrolases"/>
    <property type="match status" value="1"/>
</dbReference>
<dbReference type="EMBL" id="LAZR01007786">
    <property type="protein sequence ID" value="KKM82957.1"/>
    <property type="molecule type" value="Genomic_DNA"/>
</dbReference>
<protein>
    <recommendedName>
        <fullName evidence="1">AB hydrolase-1 domain-containing protein</fullName>
    </recommendedName>
</protein>
<gene>
    <name evidence="2" type="ORF">LCGC14_1314240</name>
</gene>
<evidence type="ECO:0000313" key="2">
    <source>
        <dbReference type="EMBL" id="KKM82957.1"/>
    </source>
</evidence>
<dbReference type="Pfam" id="PF00561">
    <property type="entry name" value="Abhydrolase_1"/>
    <property type="match status" value="1"/>
</dbReference>
<reference evidence="2" key="1">
    <citation type="journal article" date="2015" name="Nature">
        <title>Complex archaea that bridge the gap between prokaryotes and eukaryotes.</title>
        <authorList>
            <person name="Spang A."/>
            <person name="Saw J.H."/>
            <person name="Jorgensen S.L."/>
            <person name="Zaremba-Niedzwiedzka K."/>
            <person name="Martijn J."/>
            <person name="Lind A.E."/>
            <person name="van Eijk R."/>
            <person name="Schleper C."/>
            <person name="Guy L."/>
            <person name="Ettema T.J."/>
        </authorList>
    </citation>
    <scope>NUCLEOTIDE SEQUENCE</scope>
</reference>
<organism evidence="2">
    <name type="scientific">marine sediment metagenome</name>
    <dbReference type="NCBI Taxonomy" id="412755"/>
    <lineage>
        <taxon>unclassified sequences</taxon>
        <taxon>metagenomes</taxon>
        <taxon>ecological metagenomes</taxon>
    </lineage>
</organism>
<dbReference type="Gene3D" id="3.40.50.1820">
    <property type="entry name" value="alpha/beta hydrolase"/>
    <property type="match status" value="1"/>
</dbReference>
<accession>A0A0F9NNT5</accession>
<name>A0A0F9NNT5_9ZZZZ</name>
<proteinExistence type="predicted"/>
<comment type="caution">
    <text evidence="2">The sequence shown here is derived from an EMBL/GenBank/DDBJ whole genome shotgun (WGS) entry which is preliminary data.</text>
</comment>
<evidence type="ECO:0000259" key="1">
    <source>
        <dbReference type="Pfam" id="PF00561"/>
    </source>
</evidence>
<sequence length="289" mass="33213">MPYFKNQEGFNLYYENINPDSEKCTIILLHGFASSASFFKSQIKILKENYRIIAFDALGHGRSDHPKQLDISGNLRHEIIRDLEDLLAYLGVNEPYGIIGHSLVGGMIAQLITMKHPEDVKFLILLNSGYIMIDNVIRNIFYNLLPYNIRMNFLDVVANSVEQILDKTIPYILTALSDYTSEMNLTKNELYMKIEEQIFSMIYEINDYNPSNIYCPTLIIGGRLDNFAPAQMSEELHKMIPNSTLKIIDMAGHFAPAQRKDVINKLICEFIRDFNQLISKPSVESHKSY</sequence>